<dbReference type="Proteomes" id="UP001527099">
    <property type="component" value="Unassembled WGS sequence"/>
</dbReference>
<comment type="caution">
    <text evidence="1">The sequence shown here is derived from an EMBL/GenBank/DDBJ whole genome shotgun (WGS) entry which is preliminary data.</text>
</comment>
<reference evidence="1 2" key="1">
    <citation type="submission" date="2022-05" db="EMBL/GenBank/DDBJ databases">
        <title>Genome Sequencing of Bee-Associated Microbes.</title>
        <authorList>
            <person name="Dunlap C."/>
        </authorList>
    </citation>
    <scope>NUCLEOTIDE SEQUENCE [LARGE SCALE GENOMIC DNA]</scope>
    <source>
        <strain evidence="1 2">NRRL B-14421</strain>
    </source>
</reference>
<sequence length="67" mass="7879">MQTKLEERSVDQLITSKQRANQIMNDVNQVLLSSMKRRAASDLRQQKIDETIDNMEESFKKLQRLAK</sequence>
<gene>
    <name evidence="1" type="ORF">M5X19_32210</name>
</gene>
<keyword evidence="2" id="KW-1185">Reference proteome</keyword>
<name>A0ABT4GMN7_9BACL</name>
<organism evidence="1 2">
    <name type="scientific">Paenibacillus alginolyticus</name>
    <dbReference type="NCBI Taxonomy" id="59839"/>
    <lineage>
        <taxon>Bacteria</taxon>
        <taxon>Bacillati</taxon>
        <taxon>Bacillota</taxon>
        <taxon>Bacilli</taxon>
        <taxon>Bacillales</taxon>
        <taxon>Paenibacillaceae</taxon>
        <taxon>Paenibacillus</taxon>
    </lineage>
</organism>
<evidence type="ECO:0000313" key="2">
    <source>
        <dbReference type="Proteomes" id="UP001527099"/>
    </source>
</evidence>
<dbReference type="RefSeq" id="WP_029196887.1">
    <property type="nucleotide sequence ID" value="NZ_JAMDMW010000098.1"/>
</dbReference>
<dbReference type="EMBL" id="JAMDMX010000145">
    <property type="protein sequence ID" value="MCY9697486.1"/>
    <property type="molecule type" value="Genomic_DNA"/>
</dbReference>
<evidence type="ECO:0000313" key="1">
    <source>
        <dbReference type="EMBL" id="MCY9697486.1"/>
    </source>
</evidence>
<accession>A0ABT4GMN7</accession>
<protein>
    <submittedName>
        <fullName evidence="1">Uncharacterized protein</fullName>
    </submittedName>
</protein>
<proteinExistence type="predicted"/>